<name>A0A347ZW93_9CHLR</name>
<feature type="transmembrane region" description="Helical" evidence="4">
    <location>
        <begin position="349"/>
        <end position="368"/>
    </location>
</feature>
<accession>A0A347ZW93</accession>
<keyword evidence="4" id="KW-0812">Transmembrane</keyword>
<dbReference type="Pfam" id="PF13641">
    <property type="entry name" value="Glyco_tranf_2_3"/>
    <property type="match status" value="1"/>
</dbReference>
<dbReference type="PANTHER" id="PTHR43630:SF1">
    <property type="entry name" value="POLY-BETA-1,6-N-ACETYL-D-GLUCOSAMINE SYNTHASE"/>
    <property type="match status" value="1"/>
</dbReference>
<evidence type="ECO:0000256" key="1">
    <source>
        <dbReference type="ARBA" id="ARBA00006739"/>
    </source>
</evidence>
<evidence type="ECO:0000256" key="3">
    <source>
        <dbReference type="ARBA" id="ARBA00022679"/>
    </source>
</evidence>
<gene>
    <name evidence="5" type="ORF">DFR64_2478</name>
</gene>
<keyword evidence="4" id="KW-0472">Membrane</keyword>
<evidence type="ECO:0000256" key="2">
    <source>
        <dbReference type="ARBA" id="ARBA00022676"/>
    </source>
</evidence>
<feature type="transmembrane region" description="Helical" evidence="4">
    <location>
        <begin position="290"/>
        <end position="314"/>
    </location>
</feature>
<keyword evidence="4" id="KW-1133">Transmembrane helix</keyword>
<feature type="transmembrane region" description="Helical" evidence="4">
    <location>
        <begin position="320"/>
        <end position="337"/>
    </location>
</feature>
<evidence type="ECO:0000313" key="5">
    <source>
        <dbReference type="EMBL" id="REG07273.1"/>
    </source>
</evidence>
<dbReference type="Gene3D" id="3.90.550.10">
    <property type="entry name" value="Spore Coat Polysaccharide Biosynthesis Protein SpsA, Chain A"/>
    <property type="match status" value="1"/>
</dbReference>
<dbReference type="Proteomes" id="UP000256388">
    <property type="component" value="Unassembled WGS sequence"/>
</dbReference>
<dbReference type="CDD" id="cd06439">
    <property type="entry name" value="CESA_like_1"/>
    <property type="match status" value="1"/>
</dbReference>
<dbReference type="GO" id="GO:0016757">
    <property type="term" value="F:glycosyltransferase activity"/>
    <property type="evidence" value="ECO:0007669"/>
    <property type="project" value="UniProtKB-KW"/>
</dbReference>
<proteinExistence type="inferred from homology"/>
<keyword evidence="3 5" id="KW-0808">Transferase</keyword>
<sequence>MIVFWISLIFLVYVYLGYPLVIAFFALFHSRGKLPNAELPKISLIIAAYNEEAVLRKKLENAFELNYPREKMEIIVAADGSTDDTCDIVREFAPQGVKLSYSPERRGKLAAMAHAVAGAAGDVLVFSDANNSFLPCSFQYLLQPFADERVGAATGAKHIRSEEDTLSASEGLYWKYESWIKENESRMNTCTAAVGEILAVRKALFPHIPKGVINDDFFIVLSIIRAGYRIAYVPQAESWERVSQAQQDEVKRRARITAGRFQALANSWRWLPWNNPVAVWQIFSHKYFRLLIPFAMILALLSNLALVLAAWFGAIEVGAWVKWMLAAQGAFYILAALGRWMEFGGPLKVLYLPAFLVSSNLATLRGFFKHIHQNQEVSWERVNRR</sequence>
<dbReference type="SUPFAM" id="SSF53448">
    <property type="entry name" value="Nucleotide-diphospho-sugar transferases"/>
    <property type="match status" value="1"/>
</dbReference>
<feature type="transmembrane region" description="Helical" evidence="4">
    <location>
        <begin position="6"/>
        <end position="28"/>
    </location>
</feature>
<organism evidence="5 6">
    <name type="scientific">Pelolinea submarina</name>
    <dbReference type="NCBI Taxonomy" id="913107"/>
    <lineage>
        <taxon>Bacteria</taxon>
        <taxon>Bacillati</taxon>
        <taxon>Chloroflexota</taxon>
        <taxon>Anaerolineae</taxon>
        <taxon>Anaerolineales</taxon>
        <taxon>Anaerolineaceae</taxon>
        <taxon>Pelolinea</taxon>
    </lineage>
</organism>
<dbReference type="PANTHER" id="PTHR43630">
    <property type="entry name" value="POLY-BETA-1,6-N-ACETYL-D-GLUCOSAMINE SYNTHASE"/>
    <property type="match status" value="1"/>
</dbReference>
<keyword evidence="6" id="KW-1185">Reference proteome</keyword>
<dbReference type="InterPro" id="IPR029044">
    <property type="entry name" value="Nucleotide-diphossugar_trans"/>
</dbReference>
<dbReference type="AlphaFoldDB" id="A0A347ZW93"/>
<evidence type="ECO:0000313" key="6">
    <source>
        <dbReference type="Proteomes" id="UP000256388"/>
    </source>
</evidence>
<evidence type="ECO:0000256" key="4">
    <source>
        <dbReference type="SAM" id="Phobius"/>
    </source>
</evidence>
<dbReference type="EMBL" id="QUMS01000003">
    <property type="protein sequence ID" value="REG07273.1"/>
    <property type="molecule type" value="Genomic_DNA"/>
</dbReference>
<comment type="similarity">
    <text evidence="1">Belongs to the glycosyltransferase 2 family.</text>
</comment>
<keyword evidence="2" id="KW-0328">Glycosyltransferase</keyword>
<comment type="caution">
    <text evidence="5">The sequence shown here is derived from an EMBL/GenBank/DDBJ whole genome shotgun (WGS) entry which is preliminary data.</text>
</comment>
<protein>
    <submittedName>
        <fullName evidence="5">Cellulose synthase/poly-beta-1,6-N-acetylglucosamine synthase-like glycosyltransferase</fullName>
    </submittedName>
</protein>
<reference evidence="5 6" key="1">
    <citation type="submission" date="2018-08" db="EMBL/GenBank/DDBJ databases">
        <title>Genomic Encyclopedia of Type Strains, Phase IV (KMG-IV): sequencing the most valuable type-strain genomes for metagenomic binning, comparative biology and taxonomic classification.</title>
        <authorList>
            <person name="Goeker M."/>
        </authorList>
    </citation>
    <scope>NUCLEOTIDE SEQUENCE [LARGE SCALE GENOMIC DNA]</scope>
    <source>
        <strain evidence="5 6">DSM 23923</strain>
    </source>
</reference>